<dbReference type="InterPro" id="IPR001647">
    <property type="entry name" value="HTH_TetR"/>
</dbReference>
<dbReference type="GO" id="GO:0000976">
    <property type="term" value="F:transcription cis-regulatory region binding"/>
    <property type="evidence" value="ECO:0007669"/>
    <property type="project" value="TreeGrafter"/>
</dbReference>
<evidence type="ECO:0000256" key="3">
    <source>
        <dbReference type="ARBA" id="ARBA00023163"/>
    </source>
</evidence>
<dbReference type="EMBL" id="FMUB01000001">
    <property type="protein sequence ID" value="SCW99956.1"/>
    <property type="molecule type" value="Genomic_DNA"/>
</dbReference>
<evidence type="ECO:0000256" key="1">
    <source>
        <dbReference type="ARBA" id="ARBA00023015"/>
    </source>
</evidence>
<evidence type="ECO:0000256" key="2">
    <source>
        <dbReference type="ARBA" id="ARBA00023125"/>
    </source>
</evidence>
<dbReference type="PRINTS" id="PR00455">
    <property type="entry name" value="HTHTETR"/>
</dbReference>
<sequence length="206" mass="22092">MTATPASDRASQLYAAAVELFMANGYREVDVAEIAAAAGASHGTFYNYFRNKRDVLTAIQATTEAEILATVSPAEGAQPPAAREDFIAQFQVRISGAIAYFVERAGFMSFIALTAAGVDDAALAATLTTYQRAAQQFTRLFEHGREQGWVHRDLDLDVAGQAAVSAIITTVLPALVGGADEVDVEEATVLCTNYLLYGMRDLPHPR</sequence>
<dbReference type="PROSITE" id="PS50977">
    <property type="entry name" value="HTH_TETR_2"/>
    <property type="match status" value="1"/>
</dbReference>
<gene>
    <name evidence="6" type="ORF">SAMN02799620_00009</name>
</gene>
<accession>A0A1G4V1Y9</accession>
<reference evidence="7" key="1">
    <citation type="submission" date="2016-10" db="EMBL/GenBank/DDBJ databases">
        <authorList>
            <person name="Varghese N."/>
            <person name="Submissions S."/>
        </authorList>
    </citation>
    <scope>NUCLEOTIDE SEQUENCE [LARGE SCALE GENOMIC DNA]</scope>
    <source>
        <strain evidence="7">UNC267MFSha1.1M11</strain>
    </source>
</reference>
<dbReference type="RefSeq" id="WP_090352847.1">
    <property type="nucleotide sequence ID" value="NZ_FMUB01000001.1"/>
</dbReference>
<keyword evidence="2 4" id="KW-0238">DNA-binding</keyword>
<evidence type="ECO:0000256" key="4">
    <source>
        <dbReference type="PROSITE-ProRule" id="PRU00335"/>
    </source>
</evidence>
<dbReference type="GO" id="GO:0003700">
    <property type="term" value="F:DNA-binding transcription factor activity"/>
    <property type="evidence" value="ECO:0007669"/>
    <property type="project" value="TreeGrafter"/>
</dbReference>
<dbReference type="Pfam" id="PF00440">
    <property type="entry name" value="TetR_N"/>
    <property type="match status" value="1"/>
</dbReference>
<dbReference type="AlphaFoldDB" id="A0A1G4V1Y9"/>
<keyword evidence="3" id="KW-0804">Transcription</keyword>
<evidence type="ECO:0000313" key="7">
    <source>
        <dbReference type="Proteomes" id="UP000199707"/>
    </source>
</evidence>
<dbReference type="Proteomes" id="UP000199707">
    <property type="component" value="Unassembled WGS sequence"/>
</dbReference>
<evidence type="ECO:0000313" key="6">
    <source>
        <dbReference type="EMBL" id="SCW99956.1"/>
    </source>
</evidence>
<proteinExistence type="predicted"/>
<dbReference type="PANTHER" id="PTHR30055">
    <property type="entry name" value="HTH-TYPE TRANSCRIPTIONAL REGULATOR RUTR"/>
    <property type="match status" value="1"/>
</dbReference>
<dbReference type="PANTHER" id="PTHR30055:SF234">
    <property type="entry name" value="HTH-TYPE TRANSCRIPTIONAL REGULATOR BETI"/>
    <property type="match status" value="1"/>
</dbReference>
<dbReference type="SUPFAM" id="SSF48498">
    <property type="entry name" value="Tetracyclin repressor-like, C-terminal domain"/>
    <property type="match status" value="1"/>
</dbReference>
<dbReference type="Gene3D" id="1.10.357.10">
    <property type="entry name" value="Tetracycline Repressor, domain 2"/>
    <property type="match status" value="1"/>
</dbReference>
<feature type="domain" description="HTH tetR-type" evidence="5">
    <location>
        <begin position="7"/>
        <end position="67"/>
    </location>
</feature>
<dbReference type="SUPFAM" id="SSF46689">
    <property type="entry name" value="Homeodomain-like"/>
    <property type="match status" value="1"/>
</dbReference>
<protein>
    <submittedName>
        <fullName evidence="6">Transcriptional regulator, TetR family</fullName>
    </submittedName>
</protein>
<organism evidence="6 7">
    <name type="scientific">Mycolicibacterium fluoranthenivorans</name>
    <dbReference type="NCBI Taxonomy" id="258505"/>
    <lineage>
        <taxon>Bacteria</taxon>
        <taxon>Bacillati</taxon>
        <taxon>Actinomycetota</taxon>
        <taxon>Actinomycetes</taxon>
        <taxon>Mycobacteriales</taxon>
        <taxon>Mycobacteriaceae</taxon>
        <taxon>Mycolicibacterium</taxon>
    </lineage>
</organism>
<dbReference type="InterPro" id="IPR050109">
    <property type="entry name" value="HTH-type_TetR-like_transc_reg"/>
</dbReference>
<feature type="DNA-binding region" description="H-T-H motif" evidence="4">
    <location>
        <begin position="30"/>
        <end position="49"/>
    </location>
</feature>
<dbReference type="InterPro" id="IPR009057">
    <property type="entry name" value="Homeodomain-like_sf"/>
</dbReference>
<evidence type="ECO:0000259" key="5">
    <source>
        <dbReference type="PROSITE" id="PS50977"/>
    </source>
</evidence>
<dbReference type="STRING" id="1502745.SAMN02799620_00009"/>
<dbReference type="InterPro" id="IPR036271">
    <property type="entry name" value="Tet_transcr_reg_TetR-rel_C_sf"/>
</dbReference>
<keyword evidence="1" id="KW-0805">Transcription regulation</keyword>
<name>A0A1G4V1Y9_9MYCO</name>